<evidence type="ECO:0000313" key="1">
    <source>
        <dbReference type="EMBL" id="MCX2802417.1"/>
    </source>
</evidence>
<reference evidence="1" key="1">
    <citation type="submission" date="2022-11" db="EMBL/GenBank/DDBJ databases">
        <title>Chitin-degrading and fungicidal potential of chitinolytic bacterial strains from marine environment of the Pacific Ocean regions.</title>
        <authorList>
            <person name="Pentekhina I."/>
            <person name="Nedashkovskaya O."/>
            <person name="Seitkalieva A."/>
            <person name="Podvolotskaya A."/>
            <person name="Tekutyeva L."/>
            <person name="Balabanova L."/>
        </authorList>
    </citation>
    <scope>NUCLEOTIDE SEQUENCE</scope>
    <source>
        <strain evidence="1">KMM 6838</strain>
    </source>
</reference>
<evidence type="ECO:0008006" key="3">
    <source>
        <dbReference type="Google" id="ProtNLM"/>
    </source>
</evidence>
<proteinExistence type="predicted"/>
<sequence length="195" mass="22175">MITVYRIKRSPEFMSGFINTLKLSEQLWGGDSDSQLRQLNSMLMHNEPLSPIWKQGVSSTFKKISPVSEKVPDISYWSGSMLLLNAGAYEMLKDRIGSEGEFLPITVDGKLMQIFNCLSSAREKEELCVQRYFQGNLLPGLETLYFDDEDVVDRFLFLSKLEGGKTLYCSSHFKALVEELEFEGLGFDEDLIGPF</sequence>
<name>A0AB35I046_MICTH</name>
<dbReference type="Proteomes" id="UP001209730">
    <property type="component" value="Unassembled WGS sequence"/>
</dbReference>
<dbReference type="EMBL" id="JAPHQB010000018">
    <property type="protein sequence ID" value="MCX2802417.1"/>
    <property type="molecule type" value="Genomic_DNA"/>
</dbReference>
<comment type="caution">
    <text evidence="1">The sequence shown here is derived from an EMBL/GenBank/DDBJ whole genome shotgun (WGS) entry which is preliminary data.</text>
</comment>
<protein>
    <recommendedName>
        <fullName evidence="3">Chlorite dismutase</fullName>
    </recommendedName>
</protein>
<dbReference type="AlphaFoldDB" id="A0AB35I046"/>
<organism evidence="1 2">
    <name type="scientific">Microbulbifer thermotolerans</name>
    <dbReference type="NCBI Taxonomy" id="252514"/>
    <lineage>
        <taxon>Bacteria</taxon>
        <taxon>Pseudomonadati</taxon>
        <taxon>Pseudomonadota</taxon>
        <taxon>Gammaproteobacteria</taxon>
        <taxon>Cellvibrionales</taxon>
        <taxon>Microbulbiferaceae</taxon>
        <taxon>Microbulbifer</taxon>
    </lineage>
</organism>
<dbReference type="RefSeq" id="WP_266002694.1">
    <property type="nucleotide sequence ID" value="NZ_JAPHQA010000027.1"/>
</dbReference>
<accession>A0AB35I046</accession>
<gene>
    <name evidence="1" type="ORF">OQJ68_11525</name>
</gene>
<evidence type="ECO:0000313" key="2">
    <source>
        <dbReference type="Proteomes" id="UP001209730"/>
    </source>
</evidence>